<comment type="pathway">
    <text evidence="5">Cofactor biosynthesis; adenosylcobalamin biosynthesis; adenosylcobalamin from cob(II)yrinate a,c-diamide: step 6/7.</text>
</comment>
<dbReference type="EC" id="2.7.1.156" evidence="8"/>
<organism evidence="18 19">
    <name type="scientific">Nocardiopsis lambiniae</name>
    <dbReference type="NCBI Taxonomy" id="3075539"/>
    <lineage>
        <taxon>Bacteria</taxon>
        <taxon>Bacillati</taxon>
        <taxon>Actinomycetota</taxon>
        <taxon>Actinomycetes</taxon>
        <taxon>Streptosporangiales</taxon>
        <taxon>Nocardiopsidaceae</taxon>
        <taxon>Nocardiopsis</taxon>
    </lineage>
</organism>
<sequence>MTVDDRFRLRENGAVGPVPREYSVSRTSDGVLVESAGGGRLLYARSVAGPLPAVPPVEAASAGHGFASAPPQRVDMVIVDAAQRPETIGELRRSGVIGVTTAVVAVGGDHRVRSPQEFARRALLWGAFAPGDGHVMSCPPAVWPGSRPHGPHRVLVTGGARSGKSVEAELRLLTEPQVSYVATGEPSDPGRDPEWAERVSAHVARRPWWWTTEETRDLSSLLERSRGAVLIDCLGTWLTAIMGKHGLWEEDPPVDAEERVEAEVHSLLEAWRATRAYVVAVTNEVGSGVVPATRSGRLFRDHLGRLNQWVGAESEEVVLVTAGRVLELP</sequence>
<evidence type="ECO:0000256" key="5">
    <source>
        <dbReference type="ARBA" id="ARBA00004692"/>
    </source>
</evidence>
<evidence type="ECO:0000313" key="19">
    <source>
        <dbReference type="Proteomes" id="UP001183390"/>
    </source>
</evidence>
<evidence type="ECO:0000256" key="13">
    <source>
        <dbReference type="ARBA" id="ARBA00022777"/>
    </source>
</evidence>
<dbReference type="PANTHER" id="PTHR34848:SF1">
    <property type="entry name" value="BIFUNCTIONAL ADENOSYLCOBALAMIN BIOSYNTHESIS PROTEIN COBU"/>
    <property type="match status" value="1"/>
</dbReference>
<evidence type="ECO:0000256" key="16">
    <source>
        <dbReference type="ARBA" id="ARBA00029570"/>
    </source>
</evidence>
<dbReference type="InterPro" id="IPR003203">
    <property type="entry name" value="CobU/CobP"/>
</dbReference>
<evidence type="ECO:0000256" key="1">
    <source>
        <dbReference type="ARBA" id="ARBA00000312"/>
    </source>
</evidence>
<dbReference type="CDD" id="cd00544">
    <property type="entry name" value="CobU"/>
    <property type="match status" value="1"/>
</dbReference>
<proteinExistence type="inferred from homology"/>
<dbReference type="Gene3D" id="3.40.50.300">
    <property type="entry name" value="P-loop containing nucleotide triphosphate hydrolases"/>
    <property type="match status" value="1"/>
</dbReference>
<evidence type="ECO:0000256" key="10">
    <source>
        <dbReference type="ARBA" id="ARBA00022573"/>
    </source>
</evidence>
<evidence type="ECO:0000256" key="17">
    <source>
        <dbReference type="ARBA" id="ARBA00030571"/>
    </source>
</evidence>
<evidence type="ECO:0000256" key="3">
    <source>
        <dbReference type="ARBA" id="ARBA00001522"/>
    </source>
</evidence>
<dbReference type="RefSeq" id="WP_311511559.1">
    <property type="nucleotide sequence ID" value="NZ_JAVREP010000005.1"/>
</dbReference>
<evidence type="ECO:0000256" key="7">
    <source>
        <dbReference type="ARBA" id="ARBA00007490"/>
    </source>
</evidence>
<evidence type="ECO:0000256" key="14">
    <source>
        <dbReference type="ARBA" id="ARBA00022840"/>
    </source>
</evidence>
<keyword evidence="18" id="KW-0548">Nucleotidyltransferase</keyword>
<keyword evidence="12" id="KW-0547">Nucleotide-binding</keyword>
<gene>
    <name evidence="18" type="ORF">RM479_10165</name>
</gene>
<dbReference type="GO" id="GO:0008820">
    <property type="term" value="F:cobinamide phosphate guanylyltransferase activity"/>
    <property type="evidence" value="ECO:0007669"/>
    <property type="project" value="UniProtKB-EC"/>
</dbReference>
<evidence type="ECO:0000256" key="11">
    <source>
        <dbReference type="ARBA" id="ARBA00022679"/>
    </source>
</evidence>
<dbReference type="GO" id="GO:0043752">
    <property type="term" value="F:adenosylcobinamide kinase activity"/>
    <property type="evidence" value="ECO:0007669"/>
    <property type="project" value="UniProtKB-EC"/>
</dbReference>
<evidence type="ECO:0000256" key="6">
    <source>
        <dbReference type="ARBA" id="ARBA00005159"/>
    </source>
</evidence>
<comment type="pathway">
    <text evidence="6">Cofactor biosynthesis; adenosylcobalamin biosynthesis; adenosylcobalamin from cob(II)yrinate a,c-diamide: step 5/7.</text>
</comment>
<keyword evidence="19" id="KW-1185">Reference proteome</keyword>
<dbReference type="EC" id="2.7.7.62" evidence="9"/>
<dbReference type="InterPro" id="IPR027417">
    <property type="entry name" value="P-loop_NTPase"/>
</dbReference>
<comment type="caution">
    <text evidence="18">The sequence shown here is derived from an EMBL/GenBank/DDBJ whole genome shotgun (WGS) entry which is preliminary data.</text>
</comment>
<comment type="catalytic activity">
    <reaction evidence="1">
        <text>adenosylcob(III)inamide + ATP = adenosylcob(III)inamide phosphate + ADP + H(+)</text>
        <dbReference type="Rhea" id="RHEA:15769"/>
        <dbReference type="ChEBI" id="CHEBI:2480"/>
        <dbReference type="ChEBI" id="CHEBI:15378"/>
        <dbReference type="ChEBI" id="CHEBI:30616"/>
        <dbReference type="ChEBI" id="CHEBI:58502"/>
        <dbReference type="ChEBI" id="CHEBI:456216"/>
        <dbReference type="EC" id="2.7.1.156"/>
    </reaction>
</comment>
<keyword evidence="14" id="KW-0067">ATP-binding</keyword>
<evidence type="ECO:0000313" key="18">
    <source>
        <dbReference type="EMBL" id="MDT0328771.1"/>
    </source>
</evidence>
<dbReference type="Pfam" id="PF02283">
    <property type="entry name" value="CobU"/>
    <property type="match status" value="1"/>
</dbReference>
<comment type="similarity">
    <text evidence="7">Belongs to the CobU/CobP family.</text>
</comment>
<keyword evidence="10" id="KW-0169">Cobalamin biosynthesis</keyword>
<protein>
    <recommendedName>
        <fullName evidence="16">Adenosylcobinamide kinase</fullName>
        <ecNumber evidence="8">2.7.1.156</ecNumber>
        <ecNumber evidence="9">2.7.7.62</ecNumber>
    </recommendedName>
    <alternativeName>
        <fullName evidence="17">Adenosylcobinamide-phosphate guanylyltransferase</fullName>
    </alternativeName>
</protein>
<dbReference type="PANTHER" id="PTHR34848">
    <property type="match status" value="1"/>
</dbReference>
<dbReference type="Proteomes" id="UP001183390">
    <property type="component" value="Unassembled WGS sequence"/>
</dbReference>
<evidence type="ECO:0000256" key="2">
    <source>
        <dbReference type="ARBA" id="ARBA00000711"/>
    </source>
</evidence>
<evidence type="ECO:0000256" key="12">
    <source>
        <dbReference type="ARBA" id="ARBA00022741"/>
    </source>
</evidence>
<keyword evidence="13 18" id="KW-0418">Kinase</keyword>
<dbReference type="EMBL" id="JAVREP010000005">
    <property type="protein sequence ID" value="MDT0328771.1"/>
    <property type="molecule type" value="Genomic_DNA"/>
</dbReference>
<comment type="function">
    <text evidence="4">Catalyzes ATP-dependent phosphorylation of adenosylcobinamide and addition of GMP to adenosylcobinamide phosphate.</text>
</comment>
<comment type="catalytic activity">
    <reaction evidence="3">
        <text>adenosylcob(III)inamide + GTP = adenosylcob(III)inamide phosphate + GDP + H(+)</text>
        <dbReference type="Rhea" id="RHEA:15765"/>
        <dbReference type="ChEBI" id="CHEBI:2480"/>
        <dbReference type="ChEBI" id="CHEBI:15378"/>
        <dbReference type="ChEBI" id="CHEBI:37565"/>
        <dbReference type="ChEBI" id="CHEBI:58189"/>
        <dbReference type="ChEBI" id="CHEBI:58502"/>
        <dbReference type="EC" id="2.7.1.156"/>
    </reaction>
</comment>
<accession>A0ABU2M7Y5</accession>
<evidence type="ECO:0000256" key="4">
    <source>
        <dbReference type="ARBA" id="ARBA00003889"/>
    </source>
</evidence>
<evidence type="ECO:0000256" key="15">
    <source>
        <dbReference type="ARBA" id="ARBA00023134"/>
    </source>
</evidence>
<name>A0ABU2M7Y5_9ACTN</name>
<reference evidence="19" key="1">
    <citation type="submission" date="2023-07" db="EMBL/GenBank/DDBJ databases">
        <title>30 novel species of actinomycetes from the DSMZ collection.</title>
        <authorList>
            <person name="Nouioui I."/>
        </authorList>
    </citation>
    <scope>NUCLEOTIDE SEQUENCE [LARGE SCALE GENOMIC DNA]</scope>
    <source>
        <strain evidence="19">DSM 44743</strain>
    </source>
</reference>
<dbReference type="SUPFAM" id="SSF52540">
    <property type="entry name" value="P-loop containing nucleoside triphosphate hydrolases"/>
    <property type="match status" value="1"/>
</dbReference>
<evidence type="ECO:0000256" key="8">
    <source>
        <dbReference type="ARBA" id="ARBA00012016"/>
    </source>
</evidence>
<keyword evidence="15" id="KW-0342">GTP-binding</keyword>
<evidence type="ECO:0000256" key="9">
    <source>
        <dbReference type="ARBA" id="ARBA00012523"/>
    </source>
</evidence>
<comment type="catalytic activity">
    <reaction evidence="2">
        <text>adenosylcob(III)inamide phosphate + GTP + H(+) = adenosylcob(III)inamide-GDP + diphosphate</text>
        <dbReference type="Rhea" id="RHEA:22712"/>
        <dbReference type="ChEBI" id="CHEBI:15378"/>
        <dbReference type="ChEBI" id="CHEBI:33019"/>
        <dbReference type="ChEBI" id="CHEBI:37565"/>
        <dbReference type="ChEBI" id="CHEBI:58502"/>
        <dbReference type="ChEBI" id="CHEBI:60487"/>
        <dbReference type="EC" id="2.7.7.62"/>
    </reaction>
</comment>
<keyword evidence="11 18" id="KW-0808">Transferase</keyword>